<organism evidence="3 4">
    <name type="scientific">Terriglobus saanensis (strain ATCC BAA-1853 / DSM 23119 / SP1PR4)</name>
    <dbReference type="NCBI Taxonomy" id="401053"/>
    <lineage>
        <taxon>Bacteria</taxon>
        <taxon>Pseudomonadati</taxon>
        <taxon>Acidobacteriota</taxon>
        <taxon>Terriglobia</taxon>
        <taxon>Terriglobales</taxon>
        <taxon>Acidobacteriaceae</taxon>
        <taxon>Terriglobus</taxon>
    </lineage>
</organism>
<dbReference type="Proteomes" id="UP000006844">
    <property type="component" value="Chromosome"/>
</dbReference>
<dbReference type="EMBL" id="CP002467">
    <property type="protein sequence ID" value="ADV80844.1"/>
    <property type="molecule type" value="Genomic_DNA"/>
</dbReference>
<dbReference type="RefSeq" id="WP_013566577.1">
    <property type="nucleotide sequence ID" value="NC_014963.1"/>
</dbReference>
<dbReference type="NCBIfam" id="TIGR02595">
    <property type="entry name" value="PEP_CTERM"/>
    <property type="match status" value="1"/>
</dbReference>
<evidence type="ECO:0000259" key="2">
    <source>
        <dbReference type="Pfam" id="PF07589"/>
    </source>
</evidence>
<evidence type="ECO:0000313" key="4">
    <source>
        <dbReference type="Proteomes" id="UP000006844"/>
    </source>
</evidence>
<name>E8UXI0_TERSS</name>
<evidence type="ECO:0000313" key="3">
    <source>
        <dbReference type="EMBL" id="ADV80844.1"/>
    </source>
</evidence>
<dbReference type="KEGG" id="tsa:AciPR4_0002"/>
<dbReference type="Pfam" id="PF07589">
    <property type="entry name" value="PEP-CTERM"/>
    <property type="match status" value="1"/>
</dbReference>
<feature type="signal peptide" evidence="1">
    <location>
        <begin position="1"/>
        <end position="21"/>
    </location>
</feature>
<dbReference type="HOGENOM" id="CLU_1577737_0_0_0"/>
<reference evidence="3 4" key="1">
    <citation type="journal article" date="2012" name="Stand. Genomic Sci.">
        <title>Complete genome sequence of Terriglobus saanensis type strain SP1PR4(T), an Acidobacteria from tundra soil.</title>
        <authorList>
            <person name="Rawat S.R."/>
            <person name="Mannisto M.K."/>
            <person name="Starovoytov V."/>
            <person name="Goodwin L."/>
            <person name="Nolan M."/>
            <person name="Hauser L."/>
            <person name="Land M."/>
            <person name="Davenport K.W."/>
            <person name="Woyke T."/>
            <person name="Haggblom M.M."/>
        </authorList>
    </citation>
    <scope>NUCLEOTIDE SEQUENCE</scope>
    <source>
        <strain evidence="4">ATCC BAA-1853 / DSM 23119 / SP1PR4</strain>
    </source>
</reference>
<evidence type="ECO:0000256" key="1">
    <source>
        <dbReference type="SAM" id="SignalP"/>
    </source>
</evidence>
<keyword evidence="4" id="KW-1185">Reference proteome</keyword>
<accession>E8UXI0</accession>
<proteinExistence type="predicted"/>
<dbReference type="InterPro" id="IPR013424">
    <property type="entry name" value="Ice-binding_C"/>
</dbReference>
<dbReference type="AlphaFoldDB" id="E8UXI0"/>
<sequence>MSVKRLLGAALLLATSAICHADTLKFTLSGTENGYFLLSSTPIPDSHGNSVMNFYNTSYTNSSGVTSPIKVAFIAALPGVSGGGGFYDDVDGTGFSGLQMYTGTQSNPIFAPAVYTFKSGRTVVETVTITKLASAVTPEPSSLLLLFTGMGAVAVAFRKRFMGQGVSLA</sequence>
<keyword evidence="1" id="KW-0732">Signal</keyword>
<protein>
    <recommendedName>
        <fullName evidence="2">Ice-binding protein C-terminal domain-containing protein</fullName>
    </recommendedName>
</protein>
<gene>
    <name evidence="3" type="ordered locus">AciPR4_0002</name>
</gene>
<feature type="domain" description="Ice-binding protein C-terminal" evidence="2">
    <location>
        <begin position="137"/>
        <end position="160"/>
    </location>
</feature>
<feature type="chain" id="PRO_5003228861" description="Ice-binding protein C-terminal domain-containing protein" evidence="1">
    <location>
        <begin position="22"/>
        <end position="169"/>
    </location>
</feature>